<sequence length="72" mass="7884">MITFETTITGNEIGRKLRDDPEELAYALQELAGNFTSEDADELMAYLDPALMLQVAEFASVLNTATERAAGE</sequence>
<dbReference type="Proteomes" id="UP000243106">
    <property type="component" value="Unassembled WGS sequence"/>
</dbReference>
<reference evidence="2" key="1">
    <citation type="submission" date="2016-10" db="EMBL/GenBank/DDBJ databases">
        <authorList>
            <person name="Varghese N."/>
            <person name="Submissions S."/>
        </authorList>
    </citation>
    <scope>NUCLEOTIDE SEQUENCE [LARGE SCALE GENOMIC DNA]</scope>
    <source>
        <strain evidence="2">JCM 10271</strain>
    </source>
</reference>
<organism evidence="1 2">
    <name type="scientific">Roseivivax halotolerans</name>
    <dbReference type="NCBI Taxonomy" id="93684"/>
    <lineage>
        <taxon>Bacteria</taxon>
        <taxon>Pseudomonadati</taxon>
        <taxon>Pseudomonadota</taxon>
        <taxon>Alphaproteobacteria</taxon>
        <taxon>Rhodobacterales</taxon>
        <taxon>Roseobacteraceae</taxon>
        <taxon>Roseivivax</taxon>
    </lineage>
</organism>
<dbReference type="EMBL" id="FOXV01000002">
    <property type="protein sequence ID" value="SFQ13910.1"/>
    <property type="molecule type" value="Genomic_DNA"/>
</dbReference>
<name>A0A1I5W2J5_9RHOB</name>
<protein>
    <submittedName>
        <fullName evidence="1">Uncharacterized protein</fullName>
    </submittedName>
</protein>
<proteinExistence type="predicted"/>
<evidence type="ECO:0000313" key="2">
    <source>
        <dbReference type="Proteomes" id="UP000243106"/>
    </source>
</evidence>
<accession>A0A1I5W2J5</accession>
<dbReference type="RefSeq" id="WP_093009370.1">
    <property type="nucleotide sequence ID" value="NZ_FOXV01000002.1"/>
</dbReference>
<dbReference type="AlphaFoldDB" id="A0A1I5W2J5"/>
<dbReference type="STRING" id="93684.SAMN05421853_10287"/>
<evidence type="ECO:0000313" key="1">
    <source>
        <dbReference type="EMBL" id="SFQ13910.1"/>
    </source>
</evidence>
<gene>
    <name evidence="1" type="ORF">SAMN05421853_10287</name>
</gene>
<keyword evidence="2" id="KW-1185">Reference proteome</keyword>